<protein>
    <submittedName>
        <fullName evidence="2">PR-1-like protein</fullName>
    </submittedName>
</protein>
<keyword evidence="3" id="KW-1185">Reference proteome</keyword>
<proteinExistence type="predicted"/>
<feature type="domain" description="SCP" evidence="1">
    <location>
        <begin position="3"/>
        <end position="135"/>
    </location>
</feature>
<feature type="non-terminal residue" evidence="2">
    <location>
        <position position="1"/>
    </location>
</feature>
<dbReference type="OrthoDB" id="337038at2759"/>
<sequence>SPADQQTYLKVHNAERAKHGAKALTWNATLATKAQQWANKCHFEHSGGSLACISTENLAAGTGDYTITDAINGWDNEESQYNPSSPQYSHWTQVVWKGTHQLGCAEATCNGIFDPKYGAAKYYVCEYYPAGNVIGEFA</sequence>
<dbReference type="InterPro" id="IPR014044">
    <property type="entry name" value="CAP_dom"/>
</dbReference>
<evidence type="ECO:0000313" key="2">
    <source>
        <dbReference type="EMBL" id="EIW77340.1"/>
    </source>
</evidence>
<dbReference type="PRINTS" id="PR00837">
    <property type="entry name" value="V5TPXLIKE"/>
</dbReference>
<dbReference type="PANTHER" id="PTHR10334">
    <property type="entry name" value="CYSTEINE-RICH SECRETORY PROTEIN-RELATED"/>
    <property type="match status" value="1"/>
</dbReference>
<organism evidence="2 3">
    <name type="scientific">Coniophora puteana (strain RWD-64-598)</name>
    <name type="common">Brown rot fungus</name>
    <dbReference type="NCBI Taxonomy" id="741705"/>
    <lineage>
        <taxon>Eukaryota</taxon>
        <taxon>Fungi</taxon>
        <taxon>Dikarya</taxon>
        <taxon>Basidiomycota</taxon>
        <taxon>Agaricomycotina</taxon>
        <taxon>Agaricomycetes</taxon>
        <taxon>Agaricomycetidae</taxon>
        <taxon>Boletales</taxon>
        <taxon>Coniophorineae</taxon>
        <taxon>Coniophoraceae</taxon>
        <taxon>Coniophora</taxon>
    </lineage>
</organism>
<dbReference type="Proteomes" id="UP000053558">
    <property type="component" value="Unassembled WGS sequence"/>
</dbReference>
<dbReference type="Pfam" id="PF00188">
    <property type="entry name" value="CAP"/>
    <property type="match status" value="1"/>
</dbReference>
<dbReference type="GeneID" id="19208264"/>
<comment type="caution">
    <text evidence="2">The sequence shown here is derived from an EMBL/GenBank/DDBJ whole genome shotgun (WGS) entry which is preliminary data.</text>
</comment>
<dbReference type="InterPro" id="IPR001283">
    <property type="entry name" value="CRISP-related"/>
</dbReference>
<gene>
    <name evidence="2" type="ORF">CONPUDRAFT_62909</name>
</gene>
<dbReference type="OMA" id="RRADRTW"/>
<dbReference type="RefSeq" id="XP_007772403.1">
    <property type="nucleotide sequence ID" value="XM_007774213.1"/>
</dbReference>
<dbReference type="EMBL" id="JH711584">
    <property type="protein sequence ID" value="EIW77340.1"/>
    <property type="molecule type" value="Genomic_DNA"/>
</dbReference>
<reference evidence="3" key="1">
    <citation type="journal article" date="2012" name="Science">
        <title>The Paleozoic origin of enzymatic lignin decomposition reconstructed from 31 fungal genomes.</title>
        <authorList>
            <person name="Floudas D."/>
            <person name="Binder M."/>
            <person name="Riley R."/>
            <person name="Barry K."/>
            <person name="Blanchette R.A."/>
            <person name="Henrissat B."/>
            <person name="Martinez A.T."/>
            <person name="Otillar R."/>
            <person name="Spatafora J.W."/>
            <person name="Yadav J.S."/>
            <person name="Aerts A."/>
            <person name="Benoit I."/>
            <person name="Boyd A."/>
            <person name="Carlson A."/>
            <person name="Copeland A."/>
            <person name="Coutinho P.M."/>
            <person name="de Vries R.P."/>
            <person name="Ferreira P."/>
            <person name="Findley K."/>
            <person name="Foster B."/>
            <person name="Gaskell J."/>
            <person name="Glotzer D."/>
            <person name="Gorecki P."/>
            <person name="Heitman J."/>
            <person name="Hesse C."/>
            <person name="Hori C."/>
            <person name="Igarashi K."/>
            <person name="Jurgens J.A."/>
            <person name="Kallen N."/>
            <person name="Kersten P."/>
            <person name="Kohler A."/>
            <person name="Kuees U."/>
            <person name="Kumar T.K.A."/>
            <person name="Kuo A."/>
            <person name="LaButti K."/>
            <person name="Larrondo L.F."/>
            <person name="Lindquist E."/>
            <person name="Ling A."/>
            <person name="Lombard V."/>
            <person name="Lucas S."/>
            <person name="Lundell T."/>
            <person name="Martin R."/>
            <person name="McLaughlin D.J."/>
            <person name="Morgenstern I."/>
            <person name="Morin E."/>
            <person name="Murat C."/>
            <person name="Nagy L.G."/>
            <person name="Nolan M."/>
            <person name="Ohm R.A."/>
            <person name="Patyshakuliyeva A."/>
            <person name="Rokas A."/>
            <person name="Ruiz-Duenas F.J."/>
            <person name="Sabat G."/>
            <person name="Salamov A."/>
            <person name="Samejima M."/>
            <person name="Schmutz J."/>
            <person name="Slot J.C."/>
            <person name="St John F."/>
            <person name="Stenlid J."/>
            <person name="Sun H."/>
            <person name="Sun S."/>
            <person name="Syed K."/>
            <person name="Tsang A."/>
            <person name="Wiebenga A."/>
            <person name="Young D."/>
            <person name="Pisabarro A."/>
            <person name="Eastwood D.C."/>
            <person name="Martin F."/>
            <person name="Cullen D."/>
            <person name="Grigoriev I.V."/>
            <person name="Hibbett D.S."/>
        </authorList>
    </citation>
    <scope>NUCLEOTIDE SEQUENCE [LARGE SCALE GENOMIC DNA]</scope>
    <source>
        <strain evidence="3">RWD-64-598 SS2</strain>
    </source>
</reference>
<name>A0A5M3MEJ5_CONPW</name>
<evidence type="ECO:0000313" key="3">
    <source>
        <dbReference type="Proteomes" id="UP000053558"/>
    </source>
</evidence>
<dbReference type="Gene3D" id="3.40.33.10">
    <property type="entry name" value="CAP"/>
    <property type="match status" value="1"/>
</dbReference>
<accession>A0A5M3MEJ5</accession>
<dbReference type="InterPro" id="IPR035940">
    <property type="entry name" value="CAP_sf"/>
</dbReference>
<dbReference type="SUPFAM" id="SSF55797">
    <property type="entry name" value="PR-1-like"/>
    <property type="match status" value="1"/>
</dbReference>
<dbReference type="KEGG" id="cput:CONPUDRAFT_62909"/>
<dbReference type="SMART" id="SM00198">
    <property type="entry name" value="SCP"/>
    <property type="match status" value="1"/>
</dbReference>
<evidence type="ECO:0000259" key="1">
    <source>
        <dbReference type="SMART" id="SM00198"/>
    </source>
</evidence>
<dbReference type="AlphaFoldDB" id="A0A5M3MEJ5"/>